<keyword evidence="2" id="KW-0732">Signal</keyword>
<name>A0A379Z8M7_9GAMM</name>
<dbReference type="NCBIfam" id="TIGR03505">
    <property type="entry name" value="FimV_core"/>
    <property type="match status" value="1"/>
</dbReference>
<dbReference type="Proteomes" id="UP000254069">
    <property type="component" value="Unassembled WGS sequence"/>
</dbReference>
<keyword evidence="4" id="KW-1185">Reference proteome</keyword>
<evidence type="ECO:0000313" key="4">
    <source>
        <dbReference type="Proteomes" id="UP000254069"/>
    </source>
</evidence>
<feature type="region of interest" description="Disordered" evidence="1">
    <location>
        <begin position="177"/>
        <end position="200"/>
    </location>
</feature>
<dbReference type="AlphaFoldDB" id="A0A379Z8M7"/>
<proteinExistence type="predicted"/>
<feature type="compositionally biased region" description="Polar residues" evidence="1">
    <location>
        <begin position="185"/>
        <end position="200"/>
    </location>
</feature>
<reference evidence="3 4" key="1">
    <citation type="submission" date="2018-06" db="EMBL/GenBank/DDBJ databases">
        <authorList>
            <consortium name="Pathogen Informatics"/>
            <person name="Doyle S."/>
        </authorList>
    </citation>
    <scope>NUCLEOTIDE SEQUENCE [LARGE SCALE GENOMIC DNA]</scope>
    <source>
        <strain evidence="3 4">NCTC10738</strain>
    </source>
</reference>
<accession>A0A379Z8M7</accession>
<organism evidence="3 4">
    <name type="scientific">Shewanella algae</name>
    <dbReference type="NCBI Taxonomy" id="38313"/>
    <lineage>
        <taxon>Bacteria</taxon>
        <taxon>Pseudomonadati</taxon>
        <taxon>Pseudomonadota</taxon>
        <taxon>Gammaproteobacteria</taxon>
        <taxon>Alteromonadales</taxon>
        <taxon>Shewanellaceae</taxon>
        <taxon>Shewanella</taxon>
    </lineage>
</organism>
<sequence length="299" mass="33054">MRAGLLMLVLMLLTSVARAETAHVSINQRMFELGHLPLIKVNVVADSEDMTRLEFIVRQQGAAEKLMVQPINRYMVLLLGIDEVTDKQAELLVREYRINRWHELKRLPLFDTSVPVALRSNRARVFAEQMPTESPQTVMSIQALENKAIENKAIEARAVPATVVSSKVVPPPAVQAQRVKDVAGQPQSEPQSLGVSSASQAVAAPGPQVKALPIDSREPGCMLDFDGTETLWRVASRYAENSHTHVYGAMLAIFDANPKAFSRGDIRNLRSDAKLHCPSSSLLESYGDKTAAKEKFEQM</sequence>
<evidence type="ECO:0000256" key="1">
    <source>
        <dbReference type="SAM" id="MobiDB-lite"/>
    </source>
</evidence>
<feature type="signal peptide" evidence="2">
    <location>
        <begin position="1"/>
        <end position="19"/>
    </location>
</feature>
<evidence type="ECO:0000256" key="2">
    <source>
        <dbReference type="SAM" id="SignalP"/>
    </source>
</evidence>
<feature type="chain" id="PRO_5016996332" evidence="2">
    <location>
        <begin position="20"/>
        <end position="299"/>
    </location>
</feature>
<protein>
    <submittedName>
        <fullName evidence="3">Tfp pilus assembly protein FimV</fullName>
    </submittedName>
</protein>
<dbReference type="InterPro" id="IPR020012">
    <property type="entry name" value="LysM_FimV"/>
</dbReference>
<evidence type="ECO:0000313" key="3">
    <source>
        <dbReference type="EMBL" id="SUI56502.1"/>
    </source>
</evidence>
<gene>
    <name evidence="3" type="ORF">NCTC10738_01156</name>
</gene>
<dbReference type="EMBL" id="UGYO01000001">
    <property type="protein sequence ID" value="SUI56502.1"/>
    <property type="molecule type" value="Genomic_DNA"/>
</dbReference>